<proteinExistence type="predicted"/>
<organism evidence="2 3">
    <name type="scientific">Aspergillus homomorphus (strain CBS 101889)</name>
    <dbReference type="NCBI Taxonomy" id="1450537"/>
    <lineage>
        <taxon>Eukaryota</taxon>
        <taxon>Fungi</taxon>
        <taxon>Dikarya</taxon>
        <taxon>Ascomycota</taxon>
        <taxon>Pezizomycotina</taxon>
        <taxon>Eurotiomycetes</taxon>
        <taxon>Eurotiomycetidae</taxon>
        <taxon>Eurotiales</taxon>
        <taxon>Aspergillaceae</taxon>
        <taxon>Aspergillus</taxon>
        <taxon>Aspergillus subgen. Circumdati</taxon>
    </lineage>
</organism>
<protein>
    <submittedName>
        <fullName evidence="2">Uncharacterized protein</fullName>
    </submittedName>
</protein>
<dbReference type="Proteomes" id="UP000248961">
    <property type="component" value="Unassembled WGS sequence"/>
</dbReference>
<accession>A0A395I8X5</accession>
<evidence type="ECO:0000313" key="2">
    <source>
        <dbReference type="EMBL" id="RAL16682.1"/>
    </source>
</evidence>
<gene>
    <name evidence="2" type="ORF">BO97DRAFT_72757</name>
</gene>
<dbReference type="VEuPathDB" id="FungiDB:BO97DRAFT_72757"/>
<feature type="region of interest" description="Disordered" evidence="1">
    <location>
        <begin position="13"/>
        <end position="55"/>
    </location>
</feature>
<feature type="compositionally biased region" description="Polar residues" evidence="1">
    <location>
        <begin position="14"/>
        <end position="30"/>
    </location>
</feature>
<feature type="compositionally biased region" description="Basic and acidic residues" evidence="1">
    <location>
        <begin position="31"/>
        <end position="45"/>
    </location>
</feature>
<dbReference type="RefSeq" id="XP_025555836.1">
    <property type="nucleotide sequence ID" value="XM_025701022.1"/>
</dbReference>
<keyword evidence="3" id="KW-1185">Reference proteome</keyword>
<evidence type="ECO:0000256" key="1">
    <source>
        <dbReference type="SAM" id="MobiDB-lite"/>
    </source>
</evidence>
<name>A0A395I8X5_ASPHC</name>
<dbReference type="EMBL" id="KZ824268">
    <property type="protein sequence ID" value="RAL16682.1"/>
    <property type="molecule type" value="Genomic_DNA"/>
</dbReference>
<evidence type="ECO:0000313" key="3">
    <source>
        <dbReference type="Proteomes" id="UP000248961"/>
    </source>
</evidence>
<dbReference type="GeneID" id="37205311"/>
<reference evidence="2 3" key="1">
    <citation type="submission" date="2018-02" db="EMBL/GenBank/DDBJ databases">
        <title>The genomes of Aspergillus section Nigri reveals drivers in fungal speciation.</title>
        <authorList>
            <consortium name="DOE Joint Genome Institute"/>
            <person name="Vesth T.C."/>
            <person name="Nybo J."/>
            <person name="Theobald S."/>
            <person name="Brandl J."/>
            <person name="Frisvad J.C."/>
            <person name="Nielsen K.F."/>
            <person name="Lyhne E.K."/>
            <person name="Kogle M.E."/>
            <person name="Kuo A."/>
            <person name="Riley R."/>
            <person name="Clum A."/>
            <person name="Nolan M."/>
            <person name="Lipzen A."/>
            <person name="Salamov A."/>
            <person name="Henrissat B."/>
            <person name="Wiebenga A."/>
            <person name="De vries R.P."/>
            <person name="Grigoriev I.V."/>
            <person name="Mortensen U.H."/>
            <person name="Andersen M.R."/>
            <person name="Baker S.E."/>
        </authorList>
    </citation>
    <scope>NUCLEOTIDE SEQUENCE [LARGE SCALE GENOMIC DNA]</scope>
    <source>
        <strain evidence="2 3">CBS 101889</strain>
    </source>
</reference>
<dbReference type="AlphaFoldDB" id="A0A395I8X5"/>
<sequence length="221" mass="24125">MCLSILDRERSIQHTHNMASTSNLDPVSTTGDERVDGALDAERPDTGAQHADASAHQVTLDSLCDLPPRIIRTPEFESADGRAAKKLDLGKTADDIVCEVLRGDLDPDKGARCIDALIRALRTMITLKEQMEPAASMPAGGPPPPRPVAPDPIKMEYFLYFFWTHTVISYAGSLNPDDEEQARLIDLMDSLSRLEPIEIDVWGASQKALERVSLSGAIYAG</sequence>